<name>A0ABV3XRF2_9RHOB</name>
<organism evidence="6 7">
    <name type="scientific">Rhodovulum iodosum</name>
    <dbReference type="NCBI Taxonomy" id="68291"/>
    <lineage>
        <taxon>Bacteria</taxon>
        <taxon>Pseudomonadati</taxon>
        <taxon>Pseudomonadota</taxon>
        <taxon>Alphaproteobacteria</taxon>
        <taxon>Rhodobacterales</taxon>
        <taxon>Paracoccaceae</taxon>
        <taxon>Rhodovulum</taxon>
    </lineage>
</organism>
<sequence length="143" mass="14820">MRWLLLCLCLAPPAAAAETVVASRTIRSQAVLGPADVALIVADVPGALDRPEAAIGLEARVMLYAGRPIRAADLAPPALVERNQIVTLEYRNGPLRLTAEGRALGRAGAGEALRVMNLASRGTVRGVVARNGRVLVGTAPASP</sequence>
<feature type="chain" id="PRO_5044977413" description="Flagella basal body P-ring formation protein FlgA" evidence="4">
    <location>
        <begin position="17"/>
        <end position="143"/>
    </location>
</feature>
<evidence type="ECO:0000256" key="3">
    <source>
        <dbReference type="ARBA" id="ARBA00022764"/>
    </source>
</evidence>
<evidence type="ECO:0000313" key="7">
    <source>
        <dbReference type="Proteomes" id="UP001560019"/>
    </source>
</evidence>
<dbReference type="InterPro" id="IPR013974">
    <property type="entry name" value="SAF"/>
</dbReference>
<keyword evidence="6" id="KW-0966">Cell projection</keyword>
<keyword evidence="3 4" id="KW-0574">Periplasm</keyword>
<proteinExistence type="inferred from homology"/>
<dbReference type="Pfam" id="PF13144">
    <property type="entry name" value="ChapFlgA"/>
    <property type="match status" value="1"/>
</dbReference>
<evidence type="ECO:0000256" key="4">
    <source>
        <dbReference type="RuleBase" id="RU362063"/>
    </source>
</evidence>
<evidence type="ECO:0000256" key="1">
    <source>
        <dbReference type="ARBA" id="ARBA00004418"/>
    </source>
</evidence>
<dbReference type="CDD" id="cd11614">
    <property type="entry name" value="SAF_CpaB_FlgA_like"/>
    <property type="match status" value="1"/>
</dbReference>
<dbReference type="Gene3D" id="2.30.30.760">
    <property type="match status" value="1"/>
</dbReference>
<evidence type="ECO:0000259" key="5">
    <source>
        <dbReference type="SMART" id="SM00858"/>
    </source>
</evidence>
<dbReference type="InterPro" id="IPR039246">
    <property type="entry name" value="Flagellar_FlgA"/>
</dbReference>
<dbReference type="RefSeq" id="WP_125403039.1">
    <property type="nucleotide sequence ID" value="NZ_JBEHHI010000001.1"/>
</dbReference>
<dbReference type="Gene3D" id="3.90.1210.10">
    <property type="entry name" value="Antifreeze-like/N-acetylneuraminic acid synthase C-terminal domain"/>
    <property type="match status" value="1"/>
</dbReference>
<dbReference type="NCBIfam" id="TIGR03170">
    <property type="entry name" value="flgA_cterm"/>
    <property type="match status" value="1"/>
</dbReference>
<keyword evidence="6" id="KW-0969">Cilium</keyword>
<dbReference type="EMBL" id="JBEHHI010000001">
    <property type="protein sequence ID" value="MEX5727911.1"/>
    <property type="molecule type" value="Genomic_DNA"/>
</dbReference>
<keyword evidence="2 4" id="KW-0732">Signal</keyword>
<keyword evidence="7" id="KW-1185">Reference proteome</keyword>
<evidence type="ECO:0000256" key="2">
    <source>
        <dbReference type="ARBA" id="ARBA00022729"/>
    </source>
</evidence>
<protein>
    <recommendedName>
        <fullName evidence="4">Flagella basal body P-ring formation protein FlgA</fullName>
    </recommendedName>
</protein>
<feature type="domain" description="SAF" evidence="5">
    <location>
        <begin position="17"/>
        <end position="75"/>
    </location>
</feature>
<keyword evidence="4" id="KW-1005">Bacterial flagellum biogenesis</keyword>
<gene>
    <name evidence="6" type="ORF">Ga0609869_001264</name>
</gene>
<accession>A0ABV3XRF2</accession>
<keyword evidence="6" id="KW-0282">Flagellum</keyword>
<dbReference type="InterPro" id="IPR017585">
    <property type="entry name" value="SAF_FlgA"/>
</dbReference>
<comment type="subcellular location">
    <subcellularLocation>
        <location evidence="1 4">Periplasm</location>
    </subcellularLocation>
</comment>
<dbReference type="PANTHER" id="PTHR36307:SF1">
    <property type="entry name" value="FLAGELLA BASAL BODY P-RING FORMATION PROTEIN FLGA"/>
    <property type="match status" value="1"/>
</dbReference>
<dbReference type="Proteomes" id="UP001560019">
    <property type="component" value="Unassembled WGS sequence"/>
</dbReference>
<evidence type="ECO:0000313" key="6">
    <source>
        <dbReference type="EMBL" id="MEX5727911.1"/>
    </source>
</evidence>
<dbReference type="SMART" id="SM00858">
    <property type="entry name" value="SAF"/>
    <property type="match status" value="1"/>
</dbReference>
<comment type="caution">
    <text evidence="6">The sequence shown here is derived from an EMBL/GenBank/DDBJ whole genome shotgun (WGS) entry which is preliminary data.</text>
</comment>
<reference evidence="6 7" key="1">
    <citation type="submission" date="2024-06" db="EMBL/GenBank/DDBJ databases">
        <title>Genome of Rhodovulum iodosum, a marine photoferrotroph.</title>
        <authorList>
            <person name="Bianchini G."/>
            <person name="Nikeleit V."/>
            <person name="Kappler A."/>
            <person name="Bryce C."/>
            <person name="Sanchez-Baracaldo P."/>
        </authorList>
    </citation>
    <scope>NUCLEOTIDE SEQUENCE [LARGE SCALE GENOMIC DNA]</scope>
    <source>
        <strain evidence="6 7">UT/N1</strain>
    </source>
</reference>
<dbReference type="PANTHER" id="PTHR36307">
    <property type="entry name" value="FLAGELLA BASAL BODY P-RING FORMATION PROTEIN FLGA"/>
    <property type="match status" value="1"/>
</dbReference>
<comment type="similarity">
    <text evidence="4">Belongs to the FlgA family.</text>
</comment>
<comment type="function">
    <text evidence="4">Involved in the assembly process of the P-ring formation. It may associate with FlgF on the rod constituting a structure essential for the P-ring assembly or may act as a modulator protein for the P-ring assembly.</text>
</comment>
<feature type="signal peptide" evidence="4">
    <location>
        <begin position="1"/>
        <end position="16"/>
    </location>
</feature>